<feature type="transmembrane region" description="Helical" evidence="1">
    <location>
        <begin position="265"/>
        <end position="283"/>
    </location>
</feature>
<feature type="transmembrane region" description="Helical" evidence="1">
    <location>
        <begin position="73"/>
        <end position="91"/>
    </location>
</feature>
<organism evidence="3 4">
    <name type="scientific">Martelella lutilitoris</name>
    <dbReference type="NCBI Taxonomy" id="2583532"/>
    <lineage>
        <taxon>Bacteria</taxon>
        <taxon>Pseudomonadati</taxon>
        <taxon>Pseudomonadota</taxon>
        <taxon>Alphaproteobacteria</taxon>
        <taxon>Hyphomicrobiales</taxon>
        <taxon>Aurantimonadaceae</taxon>
        <taxon>Martelella</taxon>
    </lineage>
</organism>
<dbReference type="AlphaFoldDB" id="A0A5C4JSV1"/>
<dbReference type="OrthoDB" id="7165334at2"/>
<keyword evidence="1" id="KW-0812">Transmembrane</keyword>
<dbReference type="Gene3D" id="1.10.3730.20">
    <property type="match status" value="1"/>
</dbReference>
<feature type="transmembrane region" description="Helical" evidence="1">
    <location>
        <begin position="239"/>
        <end position="259"/>
    </location>
</feature>
<feature type="transmembrane region" description="Helical" evidence="1">
    <location>
        <begin position="36"/>
        <end position="57"/>
    </location>
</feature>
<dbReference type="RefSeq" id="WP_138748013.1">
    <property type="nucleotide sequence ID" value="NZ_VCLB01000004.1"/>
</dbReference>
<feature type="transmembrane region" description="Helical" evidence="1">
    <location>
        <begin position="147"/>
        <end position="164"/>
    </location>
</feature>
<accession>A0A5C4JSV1</accession>
<evidence type="ECO:0000256" key="1">
    <source>
        <dbReference type="SAM" id="Phobius"/>
    </source>
</evidence>
<reference evidence="3 4" key="1">
    <citation type="submission" date="2019-06" db="EMBL/GenBank/DDBJ databases">
        <title>Martelella lutilitoris sp. nov., isolated from a tidal mudflat.</title>
        <authorList>
            <person name="Kim Y.-J."/>
        </authorList>
    </citation>
    <scope>NUCLEOTIDE SEQUENCE [LARGE SCALE GENOMIC DNA]</scope>
    <source>
        <strain evidence="3 4">GH2-6</strain>
    </source>
</reference>
<dbReference type="Pfam" id="PF00892">
    <property type="entry name" value="EamA"/>
    <property type="match status" value="1"/>
</dbReference>
<feature type="transmembrane region" description="Helical" evidence="1">
    <location>
        <begin position="210"/>
        <end position="232"/>
    </location>
</feature>
<dbReference type="InterPro" id="IPR037185">
    <property type="entry name" value="EmrE-like"/>
</dbReference>
<dbReference type="PANTHER" id="PTHR22911">
    <property type="entry name" value="ACYL-MALONYL CONDENSING ENZYME-RELATED"/>
    <property type="match status" value="1"/>
</dbReference>
<feature type="transmembrane region" description="Helical" evidence="1">
    <location>
        <begin position="176"/>
        <end position="198"/>
    </location>
</feature>
<gene>
    <name evidence="3" type="ORF">FF124_08230</name>
</gene>
<evidence type="ECO:0000313" key="4">
    <source>
        <dbReference type="Proteomes" id="UP000307874"/>
    </source>
</evidence>
<sequence length="320" mass="34426">MMRTSSNVTGAAFMIAAMAGFSLTDATAKLLTEEIGLGQIMFVRGIILTVFTVLIAWRSRALSRIGAVSDRRVIVRSLCELVAAVAFLQALKQMPLANAASIIQCLPLAVTLGAALFMKEPVGWRRWSAIIVGFIGVMIIIQPGPDGFQQGAGYAVVAMLAASARDLLTKTIRSDVPAIIITLATAVLLTIGGAVLGTLEQDWSMMSWPIMLKLVLAAIFLLSGYQFVVFAVRLADISYIAPFRYAGLLWATLLGILLFRTYPDMNVLVGGVIIVAAGLYSFYRERKKGLEPLAETGQPVASEGGGPIVRAEEDMLKERK</sequence>
<protein>
    <submittedName>
        <fullName evidence="3">DMT family transporter</fullName>
    </submittedName>
</protein>
<proteinExistence type="predicted"/>
<feature type="transmembrane region" description="Helical" evidence="1">
    <location>
        <begin position="97"/>
        <end position="117"/>
    </location>
</feature>
<keyword evidence="4" id="KW-1185">Reference proteome</keyword>
<name>A0A5C4JSV1_9HYPH</name>
<dbReference type="GO" id="GO:0016020">
    <property type="term" value="C:membrane"/>
    <property type="evidence" value="ECO:0007669"/>
    <property type="project" value="InterPro"/>
</dbReference>
<dbReference type="SUPFAM" id="SSF103481">
    <property type="entry name" value="Multidrug resistance efflux transporter EmrE"/>
    <property type="match status" value="2"/>
</dbReference>
<keyword evidence="1" id="KW-1133">Transmembrane helix</keyword>
<feature type="transmembrane region" description="Helical" evidence="1">
    <location>
        <begin position="124"/>
        <end position="141"/>
    </location>
</feature>
<dbReference type="EMBL" id="VCLB01000004">
    <property type="protein sequence ID" value="TNB48310.1"/>
    <property type="molecule type" value="Genomic_DNA"/>
</dbReference>
<evidence type="ECO:0000259" key="2">
    <source>
        <dbReference type="Pfam" id="PF00892"/>
    </source>
</evidence>
<dbReference type="InterPro" id="IPR000620">
    <property type="entry name" value="EamA_dom"/>
</dbReference>
<dbReference type="Proteomes" id="UP000307874">
    <property type="component" value="Unassembled WGS sequence"/>
</dbReference>
<comment type="caution">
    <text evidence="3">The sequence shown here is derived from an EMBL/GenBank/DDBJ whole genome shotgun (WGS) entry which is preliminary data.</text>
</comment>
<dbReference type="PANTHER" id="PTHR22911:SF135">
    <property type="entry name" value="BLR4310 PROTEIN"/>
    <property type="match status" value="1"/>
</dbReference>
<feature type="domain" description="EamA" evidence="2">
    <location>
        <begin position="9"/>
        <end position="141"/>
    </location>
</feature>
<evidence type="ECO:0000313" key="3">
    <source>
        <dbReference type="EMBL" id="TNB48310.1"/>
    </source>
</evidence>
<keyword evidence="1" id="KW-0472">Membrane</keyword>